<evidence type="ECO:0000313" key="3">
    <source>
        <dbReference type="EMBL" id="KAF9700909.1"/>
    </source>
</evidence>
<organism evidence="3 4">
    <name type="scientific">Ascochyta lentis</name>
    <dbReference type="NCBI Taxonomy" id="205686"/>
    <lineage>
        <taxon>Eukaryota</taxon>
        <taxon>Fungi</taxon>
        <taxon>Dikarya</taxon>
        <taxon>Ascomycota</taxon>
        <taxon>Pezizomycotina</taxon>
        <taxon>Dothideomycetes</taxon>
        <taxon>Pleosporomycetidae</taxon>
        <taxon>Pleosporales</taxon>
        <taxon>Pleosporineae</taxon>
        <taxon>Didymellaceae</taxon>
        <taxon>Ascochyta</taxon>
    </lineage>
</organism>
<feature type="region of interest" description="Disordered" evidence="1">
    <location>
        <begin position="1"/>
        <end position="31"/>
    </location>
</feature>
<gene>
    <name evidence="3" type="ORF">EKO04_000203</name>
</gene>
<dbReference type="Proteomes" id="UP000651452">
    <property type="component" value="Unassembled WGS sequence"/>
</dbReference>
<feature type="compositionally biased region" description="Basic and acidic residues" evidence="1">
    <location>
        <begin position="387"/>
        <end position="403"/>
    </location>
</feature>
<dbReference type="AlphaFoldDB" id="A0A8H7JAH8"/>
<dbReference type="SUPFAM" id="SSF52540">
    <property type="entry name" value="P-loop containing nucleoside triphosphate hydrolases"/>
    <property type="match status" value="1"/>
</dbReference>
<sequence length="471" mass="52323">MMDATNSPTTPSAEVAAVEKTASGHSSSAMDTQITTGLSTATAVEGETATPPPRLLDSDPSKFRSLKQVIVIGRPGSGTDGISAALKKLGFKVYDFQAASSRYERDFPLWAEAALLRKEGRPYNQSDYDKLIGDYNALVGAPTSFFESEFVKLYPNVKVIMMTHQPDPAIVAGIFGKVTSRFWRRVDPAYHGNMFRFLTLSDDAELNHCVGVDQRFVREVVREKDLLEIHSLVAWIPLCKFLGVSVPDGPAPELHDNETKTELAARPQRALSETGNRVCRSIVKVLSYISTMALVTTIAVLTVVIGAFVLLKLSFIVMRLFNFLVIRSQVRDVMRFLAVGVALLTLACGFVAGYTLGSSRHSKVVEISSPTPENQRKFRNGRRKSKQDRSRQSDNDENTRPERPVLPSWSGVQDDIRKDDAAMYKEGKTTFEEWKNGKHVTFHVTHKRTEGGQQFFSGPRKVLSVTEETIE</sequence>
<dbReference type="PANTHER" id="PTHR36978:SF4">
    <property type="entry name" value="P-LOOP CONTAINING NUCLEOSIDE TRIPHOSPHATE HYDROLASE PROTEIN"/>
    <property type="match status" value="1"/>
</dbReference>
<protein>
    <submittedName>
        <fullName evidence="3">Uncharacterized protein</fullName>
    </submittedName>
</protein>
<dbReference type="InterPro" id="IPR027417">
    <property type="entry name" value="P-loop_NTPase"/>
</dbReference>
<feature type="region of interest" description="Disordered" evidence="1">
    <location>
        <begin position="364"/>
        <end position="412"/>
    </location>
</feature>
<evidence type="ECO:0000256" key="1">
    <source>
        <dbReference type="SAM" id="MobiDB-lite"/>
    </source>
</evidence>
<dbReference type="OrthoDB" id="408152at2759"/>
<comment type="caution">
    <text evidence="3">The sequence shown here is derived from an EMBL/GenBank/DDBJ whole genome shotgun (WGS) entry which is preliminary data.</text>
</comment>
<dbReference type="Gene3D" id="3.40.50.300">
    <property type="entry name" value="P-loop containing nucleotide triphosphate hydrolases"/>
    <property type="match status" value="1"/>
</dbReference>
<name>A0A8H7JAH8_9PLEO</name>
<reference evidence="3" key="1">
    <citation type="submission" date="2018-12" db="EMBL/GenBank/DDBJ databases">
        <authorList>
            <person name="Syme R.A."/>
            <person name="Farfan-Caceres L."/>
            <person name="Lichtenzveig J."/>
        </authorList>
    </citation>
    <scope>NUCLEOTIDE SEQUENCE</scope>
    <source>
        <strain evidence="3">Al4</strain>
    </source>
</reference>
<reference evidence="3" key="2">
    <citation type="submission" date="2020-09" db="EMBL/GenBank/DDBJ databases">
        <title>Reference genome assembly for Australian Ascochyta lentis isolate Al4.</title>
        <authorList>
            <person name="Lee R.C."/>
            <person name="Farfan-Caceres L.M."/>
            <person name="Debler J.W."/>
            <person name="Williams A.H."/>
            <person name="Henares B.M."/>
        </authorList>
    </citation>
    <scope>NUCLEOTIDE SEQUENCE</scope>
    <source>
        <strain evidence="3">Al4</strain>
    </source>
</reference>
<feature type="compositionally biased region" description="Basic residues" evidence="1">
    <location>
        <begin position="377"/>
        <end position="386"/>
    </location>
</feature>
<keyword evidence="2" id="KW-0472">Membrane</keyword>
<feature type="transmembrane region" description="Helical" evidence="2">
    <location>
        <begin position="336"/>
        <end position="356"/>
    </location>
</feature>
<feature type="transmembrane region" description="Helical" evidence="2">
    <location>
        <begin position="285"/>
        <end position="315"/>
    </location>
</feature>
<proteinExistence type="predicted"/>
<feature type="compositionally biased region" description="Polar residues" evidence="1">
    <location>
        <begin position="1"/>
        <end position="12"/>
    </location>
</feature>
<dbReference type="PANTHER" id="PTHR36978">
    <property type="entry name" value="P-LOOP CONTAINING NUCLEOTIDE TRIPHOSPHATE HYDROLASE"/>
    <property type="match status" value="1"/>
</dbReference>
<dbReference type="Pfam" id="PF17784">
    <property type="entry name" value="Sulfotransfer_4"/>
    <property type="match status" value="1"/>
</dbReference>
<evidence type="ECO:0000256" key="2">
    <source>
        <dbReference type="SAM" id="Phobius"/>
    </source>
</evidence>
<keyword evidence="2" id="KW-1133">Transmembrane helix</keyword>
<accession>A0A8H7JAH8</accession>
<evidence type="ECO:0000313" key="4">
    <source>
        <dbReference type="Proteomes" id="UP000651452"/>
    </source>
</evidence>
<keyword evidence="2" id="KW-0812">Transmembrane</keyword>
<dbReference type="InterPro" id="IPR040632">
    <property type="entry name" value="Sulfotransfer_4"/>
</dbReference>
<dbReference type="EMBL" id="RZGK01000002">
    <property type="protein sequence ID" value="KAF9700909.1"/>
    <property type="molecule type" value="Genomic_DNA"/>
</dbReference>
<keyword evidence="4" id="KW-1185">Reference proteome</keyword>